<dbReference type="SUPFAM" id="SSF53448">
    <property type="entry name" value="Nucleotide-diphospho-sugar transferases"/>
    <property type="match status" value="1"/>
</dbReference>
<dbReference type="GO" id="GO:0005886">
    <property type="term" value="C:plasma membrane"/>
    <property type="evidence" value="ECO:0007669"/>
    <property type="project" value="TreeGrafter"/>
</dbReference>
<evidence type="ECO:0000313" key="5">
    <source>
        <dbReference type="Proteomes" id="UP000501705"/>
    </source>
</evidence>
<organism evidence="4 5">
    <name type="scientific">Nocardia brasiliensis</name>
    <dbReference type="NCBI Taxonomy" id="37326"/>
    <lineage>
        <taxon>Bacteria</taxon>
        <taxon>Bacillati</taxon>
        <taxon>Actinomycetota</taxon>
        <taxon>Actinomycetes</taxon>
        <taxon>Mycobacteriales</taxon>
        <taxon>Nocardiaceae</taxon>
        <taxon>Nocardia</taxon>
    </lineage>
</organism>
<keyword evidence="4" id="KW-0808">Transferase</keyword>
<dbReference type="InterPro" id="IPR029044">
    <property type="entry name" value="Nucleotide-diphossugar_trans"/>
</dbReference>
<dbReference type="EMBL" id="CP046171">
    <property type="protein sequence ID" value="QIS07393.1"/>
    <property type="molecule type" value="Genomic_DNA"/>
</dbReference>
<keyword evidence="2" id="KW-1133">Transmembrane helix</keyword>
<dbReference type="Pfam" id="PF00535">
    <property type="entry name" value="Glycos_transf_2"/>
    <property type="match status" value="1"/>
</dbReference>
<dbReference type="CDD" id="cd04187">
    <property type="entry name" value="DPM1_like_bac"/>
    <property type="match status" value="1"/>
</dbReference>
<dbReference type="Gene3D" id="3.90.550.10">
    <property type="entry name" value="Spore Coat Polysaccharide Biosynthesis Protein SpsA, Chain A"/>
    <property type="match status" value="1"/>
</dbReference>
<accession>A0A6G9Y2U5</accession>
<reference evidence="4 5" key="1">
    <citation type="journal article" date="2019" name="ACS Chem. Biol.">
        <title>Identification and Mobilization of a Cryptic Antibiotic Biosynthesis Gene Locus from a Human-Pathogenic Nocardia Isolate.</title>
        <authorList>
            <person name="Herisse M."/>
            <person name="Ishida K."/>
            <person name="Porter J.L."/>
            <person name="Howden B."/>
            <person name="Hertweck C."/>
            <person name="Stinear T.P."/>
            <person name="Pidot S.J."/>
        </authorList>
    </citation>
    <scope>NUCLEOTIDE SEQUENCE [LARGE SCALE GENOMIC DNA]</scope>
    <source>
        <strain evidence="4 5">AUSMDU00024985</strain>
    </source>
</reference>
<dbReference type="Proteomes" id="UP000501705">
    <property type="component" value="Chromosome"/>
</dbReference>
<feature type="transmembrane region" description="Helical" evidence="2">
    <location>
        <begin position="231"/>
        <end position="251"/>
    </location>
</feature>
<protein>
    <submittedName>
        <fullName evidence="4">Glycosyltransferase</fullName>
    </submittedName>
</protein>
<dbReference type="AlphaFoldDB" id="A0A6G9Y2U5"/>
<feature type="transmembrane region" description="Helical" evidence="2">
    <location>
        <begin position="257"/>
        <end position="278"/>
    </location>
</feature>
<keyword evidence="2" id="KW-0472">Membrane</keyword>
<dbReference type="GO" id="GO:0016740">
    <property type="term" value="F:transferase activity"/>
    <property type="evidence" value="ECO:0007669"/>
    <property type="project" value="UniProtKB-KW"/>
</dbReference>
<evidence type="ECO:0000259" key="3">
    <source>
        <dbReference type="Pfam" id="PF00535"/>
    </source>
</evidence>
<gene>
    <name evidence="4" type="ORF">F5X71_13150</name>
</gene>
<sequence>MAPAGFGLTVVVPCRDEEANVVAAHQAIVAELGGHDVEVLFVDDGSTDATLALVTGLAAEDPRVHYISFARTFGFEAAFAAGYKYASKPWILHLDADLQSHPSQAHKLIAAASDRVDAVFGTRDQRADPALRRWGSTLSELIARRVLGIELPRGATTFRLVRTGVARRIVELRRPAPYFLASLPAVTNRYVTVRTAHQARAAGASKFTVARLARHALDLYLGHSAAPATGAALLLAAAALVACAGLVVFGAGVADAATLLAVLVCLLLAIVPTLALLLRYSVLTAGRGVRALYYIRESDLPIDAADRLHLARSVMGGGAL</sequence>
<proteinExistence type="inferred from homology"/>
<dbReference type="InterPro" id="IPR001173">
    <property type="entry name" value="Glyco_trans_2-like"/>
</dbReference>
<comment type="similarity">
    <text evidence="1">Belongs to the glycosyltransferase 2 family.</text>
</comment>
<evidence type="ECO:0000256" key="2">
    <source>
        <dbReference type="SAM" id="Phobius"/>
    </source>
</evidence>
<dbReference type="PANTHER" id="PTHR48090:SF8">
    <property type="entry name" value="GLYCOSYLTRANSFERASE CSBB-RELATED"/>
    <property type="match status" value="1"/>
</dbReference>
<dbReference type="PANTHER" id="PTHR48090">
    <property type="entry name" value="UNDECAPRENYL-PHOSPHATE 4-DEOXY-4-FORMAMIDO-L-ARABINOSE TRANSFERASE-RELATED"/>
    <property type="match status" value="1"/>
</dbReference>
<keyword evidence="2" id="KW-0812">Transmembrane</keyword>
<feature type="domain" description="Glycosyltransferase 2-like" evidence="3">
    <location>
        <begin position="9"/>
        <end position="168"/>
    </location>
</feature>
<evidence type="ECO:0000256" key="1">
    <source>
        <dbReference type="ARBA" id="ARBA00006739"/>
    </source>
</evidence>
<name>A0A6G9Y2U5_NOCBR</name>
<dbReference type="InterPro" id="IPR050256">
    <property type="entry name" value="Glycosyltransferase_2"/>
</dbReference>
<evidence type="ECO:0000313" key="4">
    <source>
        <dbReference type="EMBL" id="QIS07393.1"/>
    </source>
</evidence>